<name>A0A1J1HLY9_9DIPT</name>
<dbReference type="InterPro" id="IPR001394">
    <property type="entry name" value="Peptidase_C19_UCH"/>
</dbReference>
<dbReference type="PROSITE" id="PS50235">
    <property type="entry name" value="USP_3"/>
    <property type="match status" value="1"/>
</dbReference>
<dbReference type="InterPro" id="IPR028889">
    <property type="entry name" value="USP"/>
</dbReference>
<organism evidence="7 8">
    <name type="scientific">Clunio marinus</name>
    <dbReference type="NCBI Taxonomy" id="568069"/>
    <lineage>
        <taxon>Eukaryota</taxon>
        <taxon>Metazoa</taxon>
        <taxon>Ecdysozoa</taxon>
        <taxon>Arthropoda</taxon>
        <taxon>Hexapoda</taxon>
        <taxon>Insecta</taxon>
        <taxon>Pterygota</taxon>
        <taxon>Neoptera</taxon>
        <taxon>Endopterygota</taxon>
        <taxon>Diptera</taxon>
        <taxon>Nematocera</taxon>
        <taxon>Chironomoidea</taxon>
        <taxon>Chironomidae</taxon>
        <taxon>Clunio</taxon>
    </lineage>
</organism>
<comment type="similarity">
    <text evidence="1">Belongs to the peptidase C19 family.</text>
</comment>
<dbReference type="GO" id="GO:0031647">
    <property type="term" value="P:regulation of protein stability"/>
    <property type="evidence" value="ECO:0007669"/>
    <property type="project" value="TreeGrafter"/>
</dbReference>
<evidence type="ECO:0000256" key="1">
    <source>
        <dbReference type="ARBA" id="ARBA00009085"/>
    </source>
</evidence>
<dbReference type="InterPro" id="IPR050164">
    <property type="entry name" value="Peptidase_C19"/>
</dbReference>
<dbReference type="SUPFAM" id="SSF54001">
    <property type="entry name" value="Cysteine proteinases"/>
    <property type="match status" value="1"/>
</dbReference>
<evidence type="ECO:0000313" key="8">
    <source>
        <dbReference type="Proteomes" id="UP000183832"/>
    </source>
</evidence>
<evidence type="ECO:0000259" key="6">
    <source>
        <dbReference type="PROSITE" id="PS50235"/>
    </source>
</evidence>
<feature type="domain" description="USP" evidence="6">
    <location>
        <begin position="177"/>
        <end position="467"/>
    </location>
</feature>
<dbReference type="Gene3D" id="2.60.210.10">
    <property type="entry name" value="Apoptosis, Tumor Necrosis Factor Receptor Associated Protein 2, Chain A"/>
    <property type="match status" value="1"/>
</dbReference>
<dbReference type="InterPro" id="IPR002083">
    <property type="entry name" value="MATH/TRAF_dom"/>
</dbReference>
<dbReference type="OrthoDB" id="289038at2759"/>
<evidence type="ECO:0000256" key="4">
    <source>
        <dbReference type="ARBA" id="ARBA00031508"/>
    </source>
</evidence>
<dbReference type="Pfam" id="PF00443">
    <property type="entry name" value="UCH"/>
    <property type="match status" value="1"/>
</dbReference>
<accession>A0A1J1HLY9</accession>
<evidence type="ECO:0000256" key="3">
    <source>
        <dbReference type="ARBA" id="ARBA00031500"/>
    </source>
</evidence>
<sequence length="471" mass="54405">MSLIKLEKSETVVKQDENWDQNVGNKLQSEATFQLKIVNFSKVTKDIFSDEHYVRGLLWKIKAKTDYDSKTLRFHLCCEPDIDSNTFRDDLNWNCSATVDLRMISFKENVKNMSKTYHCTFSNISASWGYSSYHILTDILDPDQGYVKDDTVILEAHIQAHAPYNANWDSKKMTGYVGLKKNEKTCYMNSVLQTLFFINEFKQKVHEIPTKIDDVNNSVALALQRIFHDLEFSSKPVGTKKFIKSLGWDQDLYAQDGAHAFLHVLLEKLQTKMKGSSYEGTIDKLFAGKTISYITHKNLTYVGTKMETFFSIQLKVKGMANLTNSLNDYISTKIINFDSDKAEKRVIFTSFPTILHFHLLRFEYDPIAEESVKCNDVFKFYENLDLNKFLKKAKNTPVKYVLYAVLSHSDSEHDGHYAAFINPKLDGNWFKFHDDVVSDVAKSSAIDYNYGDNREFTNAYMLVYVRESIVN</sequence>
<dbReference type="Gene3D" id="3.90.70.10">
    <property type="entry name" value="Cysteine proteinases"/>
    <property type="match status" value="1"/>
</dbReference>
<dbReference type="Proteomes" id="UP000183832">
    <property type="component" value="Unassembled WGS sequence"/>
</dbReference>
<dbReference type="EMBL" id="CVRI01000004">
    <property type="protein sequence ID" value="CRK87462.1"/>
    <property type="molecule type" value="Genomic_DNA"/>
</dbReference>
<dbReference type="InterPro" id="IPR008974">
    <property type="entry name" value="TRAF-like"/>
</dbReference>
<dbReference type="PANTHER" id="PTHR24006">
    <property type="entry name" value="UBIQUITIN CARBOXYL-TERMINAL HYDROLASE"/>
    <property type="match status" value="1"/>
</dbReference>
<gene>
    <name evidence="7" type="ORF">CLUMA_CG001263</name>
</gene>
<dbReference type="GO" id="GO:0005634">
    <property type="term" value="C:nucleus"/>
    <property type="evidence" value="ECO:0007669"/>
    <property type="project" value="TreeGrafter"/>
</dbReference>
<dbReference type="Pfam" id="PF22486">
    <property type="entry name" value="MATH_2"/>
    <property type="match status" value="1"/>
</dbReference>
<dbReference type="GO" id="GO:0005829">
    <property type="term" value="C:cytosol"/>
    <property type="evidence" value="ECO:0007669"/>
    <property type="project" value="TreeGrafter"/>
</dbReference>
<dbReference type="SUPFAM" id="SSF49599">
    <property type="entry name" value="TRAF domain-like"/>
    <property type="match status" value="1"/>
</dbReference>
<keyword evidence="8" id="KW-1185">Reference proteome</keyword>
<feature type="domain" description="MATH" evidence="5">
    <location>
        <begin position="30"/>
        <end position="158"/>
    </location>
</feature>
<dbReference type="InterPro" id="IPR038765">
    <property type="entry name" value="Papain-like_cys_pep_sf"/>
</dbReference>
<evidence type="ECO:0000259" key="5">
    <source>
        <dbReference type="PROSITE" id="PS50144"/>
    </source>
</evidence>
<dbReference type="GO" id="GO:0004843">
    <property type="term" value="F:cysteine-type deubiquitinase activity"/>
    <property type="evidence" value="ECO:0007669"/>
    <property type="project" value="InterPro"/>
</dbReference>
<dbReference type="AlphaFoldDB" id="A0A1J1HLY9"/>
<proteinExistence type="inferred from homology"/>
<evidence type="ECO:0000313" key="7">
    <source>
        <dbReference type="EMBL" id="CRK87462.1"/>
    </source>
</evidence>
<dbReference type="GO" id="GO:0016579">
    <property type="term" value="P:protein deubiquitination"/>
    <property type="evidence" value="ECO:0007669"/>
    <property type="project" value="InterPro"/>
</dbReference>
<dbReference type="PROSITE" id="PS50144">
    <property type="entry name" value="MATH"/>
    <property type="match status" value="1"/>
</dbReference>
<dbReference type="PANTHER" id="PTHR24006:SF644">
    <property type="entry name" value="UBIQUITIN CARBOXYL-TERMINAL HYDROLASE 7"/>
    <property type="match status" value="1"/>
</dbReference>
<reference evidence="7 8" key="1">
    <citation type="submission" date="2015-04" db="EMBL/GenBank/DDBJ databases">
        <authorList>
            <person name="Syromyatnikov M.Y."/>
            <person name="Popov V.N."/>
        </authorList>
    </citation>
    <scope>NUCLEOTIDE SEQUENCE [LARGE SCALE GENOMIC DNA]</scope>
</reference>
<protein>
    <recommendedName>
        <fullName evidence="2">Ubiquitin carboxyl-terminal hydrolase 7</fullName>
    </recommendedName>
    <alternativeName>
        <fullName evidence="4">Ubiquitin thioesterase 7</fullName>
    </alternativeName>
    <alternativeName>
        <fullName evidence="3">Ubiquitin-specific-processing protease 7</fullName>
    </alternativeName>
</protein>
<evidence type="ECO:0000256" key="2">
    <source>
        <dbReference type="ARBA" id="ARBA00021393"/>
    </source>
</evidence>
<dbReference type="STRING" id="568069.A0A1J1HLY9"/>